<gene>
    <name evidence="1" type="ORF">BECKLPF1236A_GA0070988_100022</name>
    <name evidence="2" type="ORF">BECKLPF1236C_GA0070990_1002123</name>
</gene>
<organism evidence="1">
    <name type="scientific">Candidatus Kentrum sp. LPFa</name>
    <dbReference type="NCBI Taxonomy" id="2126335"/>
    <lineage>
        <taxon>Bacteria</taxon>
        <taxon>Pseudomonadati</taxon>
        <taxon>Pseudomonadota</taxon>
        <taxon>Gammaproteobacteria</taxon>
        <taxon>Candidatus Kentrum</taxon>
    </lineage>
</organism>
<sequence length="124" mass="14181">MRLLHEVQNLVAQGGATKIKCNKHLILKDRENHIFLDPLLCRARDGSCKALTLFISRSSSLNLDIEIDILNYISHWPLVCYDYVQAGFIRIGKKQAETNAYAKTHRLGAKRQYVEIIGKCPNDR</sequence>
<evidence type="ECO:0000313" key="2">
    <source>
        <dbReference type="EMBL" id="VFK25432.1"/>
    </source>
</evidence>
<name>A0A450VN67_9GAMM</name>
<protein>
    <submittedName>
        <fullName evidence="1">Uncharacterized protein</fullName>
    </submittedName>
</protein>
<proteinExistence type="predicted"/>
<dbReference type="EMBL" id="CAADFP010000021">
    <property type="protein sequence ID" value="VFK25432.1"/>
    <property type="molecule type" value="Genomic_DNA"/>
</dbReference>
<accession>A0A450VN67</accession>
<evidence type="ECO:0000313" key="1">
    <source>
        <dbReference type="EMBL" id="VFK06225.1"/>
    </source>
</evidence>
<dbReference type="EMBL" id="CAADFM010000002">
    <property type="protein sequence ID" value="VFK06225.1"/>
    <property type="molecule type" value="Genomic_DNA"/>
</dbReference>
<dbReference type="AlphaFoldDB" id="A0A450VN67"/>
<reference evidence="1" key="1">
    <citation type="submission" date="2019-02" db="EMBL/GenBank/DDBJ databases">
        <authorList>
            <person name="Gruber-Vodicka R. H."/>
            <person name="Seah K. B. B."/>
        </authorList>
    </citation>
    <scope>NUCLEOTIDE SEQUENCE</scope>
    <source>
        <strain evidence="1">BECK_S312</strain>
        <strain evidence="2">BECK_S426</strain>
    </source>
</reference>